<dbReference type="InterPro" id="IPR012495">
    <property type="entry name" value="TadE-like_dom"/>
</dbReference>
<dbReference type="AlphaFoldDB" id="A0A1L3ZRH5"/>
<reference evidence="4" key="1">
    <citation type="submission" date="2016-11" db="EMBL/GenBank/DDBJ databases">
        <title>Complete Genome Sequence of alachlor-degrading Sphingomonas sp. strain JJ-A5.</title>
        <authorList>
            <person name="Lee H."/>
            <person name="Ka J.-O."/>
        </authorList>
    </citation>
    <scope>NUCLEOTIDE SEQUENCE [LARGE SCALE GENOMIC DNA]</scope>
    <source>
        <strain evidence="4">JJ-A5</strain>
    </source>
</reference>
<gene>
    <name evidence="3" type="ORF">BSL82_02055</name>
</gene>
<evidence type="ECO:0000313" key="3">
    <source>
        <dbReference type="EMBL" id="API58234.1"/>
    </source>
</evidence>
<keyword evidence="4" id="KW-1185">Reference proteome</keyword>
<feature type="domain" description="TadE-like" evidence="2">
    <location>
        <begin position="15"/>
        <end position="51"/>
    </location>
</feature>
<name>A0A1L3ZRH5_9SPHN</name>
<keyword evidence="1" id="KW-0472">Membrane</keyword>
<dbReference type="OrthoDB" id="7427721at2"/>
<dbReference type="KEGG" id="sphj:BSL82_02055"/>
<proteinExistence type="predicted"/>
<feature type="transmembrane region" description="Helical" evidence="1">
    <location>
        <begin position="21"/>
        <end position="40"/>
    </location>
</feature>
<evidence type="ECO:0000259" key="2">
    <source>
        <dbReference type="Pfam" id="PF07811"/>
    </source>
</evidence>
<dbReference type="EMBL" id="CP018221">
    <property type="protein sequence ID" value="API58234.1"/>
    <property type="molecule type" value="Genomic_DNA"/>
</dbReference>
<protein>
    <recommendedName>
        <fullName evidence="2">TadE-like domain-containing protein</fullName>
    </recommendedName>
</protein>
<dbReference type="RefSeq" id="WP_072595810.1">
    <property type="nucleotide sequence ID" value="NZ_CP018221.1"/>
</dbReference>
<evidence type="ECO:0000313" key="4">
    <source>
        <dbReference type="Proteomes" id="UP000182063"/>
    </source>
</evidence>
<sequence>MRNAQILKLWRDTRGTTLVEFALASPILIMFILAVMQIGMTMQAYSALREVIGSGGRAAMVAYQDKSDGVMTETQVEDMIKTRASAAGHRLRADDLTVDVTITDDNVLLAKKIQIDLDYDVELVIPFWKTSALTLSESRMFYVPQ</sequence>
<dbReference type="STRING" id="1921510.BSL82_02055"/>
<accession>A0A1L3ZRH5</accession>
<keyword evidence="1" id="KW-0812">Transmembrane</keyword>
<dbReference type="Pfam" id="PF07811">
    <property type="entry name" value="TadE"/>
    <property type="match status" value="1"/>
</dbReference>
<keyword evidence="1" id="KW-1133">Transmembrane helix</keyword>
<organism evidence="3 4">
    <name type="scientific">Tardibacter chloracetimidivorans</name>
    <dbReference type="NCBI Taxonomy" id="1921510"/>
    <lineage>
        <taxon>Bacteria</taxon>
        <taxon>Pseudomonadati</taxon>
        <taxon>Pseudomonadota</taxon>
        <taxon>Alphaproteobacteria</taxon>
        <taxon>Sphingomonadales</taxon>
        <taxon>Sphingomonadaceae</taxon>
        <taxon>Tardibacter</taxon>
    </lineage>
</organism>
<evidence type="ECO:0000256" key="1">
    <source>
        <dbReference type="SAM" id="Phobius"/>
    </source>
</evidence>
<dbReference type="Proteomes" id="UP000182063">
    <property type="component" value="Chromosome"/>
</dbReference>